<dbReference type="KEGG" id="cchl:FPL14_12510"/>
<dbReference type="Pfam" id="PF01522">
    <property type="entry name" value="Polysacc_deac_1"/>
    <property type="match status" value="1"/>
</dbReference>
<dbReference type="PANTHER" id="PTHR10587:SF133">
    <property type="entry name" value="CHITIN DEACETYLASE 1-RELATED"/>
    <property type="match status" value="1"/>
</dbReference>
<evidence type="ECO:0000256" key="2">
    <source>
        <dbReference type="ARBA" id="ARBA00022801"/>
    </source>
</evidence>
<organism evidence="5 6">
    <name type="scientific">Cohnella cholangitidis</name>
    <dbReference type="NCBI Taxonomy" id="2598458"/>
    <lineage>
        <taxon>Bacteria</taxon>
        <taxon>Bacillati</taxon>
        <taxon>Bacillota</taxon>
        <taxon>Bacilli</taxon>
        <taxon>Bacillales</taxon>
        <taxon>Paenibacillaceae</taxon>
        <taxon>Cohnella</taxon>
    </lineage>
</organism>
<keyword evidence="6" id="KW-1185">Reference proteome</keyword>
<evidence type="ECO:0000256" key="3">
    <source>
        <dbReference type="SAM" id="MobiDB-lite"/>
    </source>
</evidence>
<sequence>MGIPLARAIPKRLSLLAGKRTVEERAMRGQHSYSGRTLSRMLIFVTLAIALSGCSFLQWENTEIMGQGIAIAATPTESAATETTVPAETTTPAETATLPPAKNQPSPAEKESEIHKNRKLVALTFDDGPDGKYTARILDILRERDVKATFFLVGLQVDKYPGVAKRIVDEGHSIGNHSWSHADLTKLSAKSRDKEIEKTQQAILDATGVAPKLMRAPYGAISDSVLKSIRGRDMKHVYWTVDTKDWAGTPIADMHKNVMANTGKGGIVLMHSFGGRKHAIEHTIKLLPVIIEDLQAKGYEFVTVDELIASGQYRASVIK</sequence>
<dbReference type="CDD" id="cd10917">
    <property type="entry name" value="CE4_NodB_like_6s_7s"/>
    <property type="match status" value="1"/>
</dbReference>
<dbReference type="PROSITE" id="PS51677">
    <property type="entry name" value="NODB"/>
    <property type="match status" value="1"/>
</dbReference>
<dbReference type="Gene3D" id="3.20.20.370">
    <property type="entry name" value="Glycoside hydrolase/deacetylase"/>
    <property type="match status" value="1"/>
</dbReference>
<keyword evidence="1" id="KW-0479">Metal-binding</keyword>
<dbReference type="InterPro" id="IPR050248">
    <property type="entry name" value="Polysacc_deacetylase_ArnD"/>
</dbReference>
<dbReference type="GO" id="GO:0046872">
    <property type="term" value="F:metal ion binding"/>
    <property type="evidence" value="ECO:0007669"/>
    <property type="project" value="UniProtKB-KW"/>
</dbReference>
<accession>A0A7G5BY83</accession>
<name>A0A7G5BY83_9BACL</name>
<dbReference type="Proteomes" id="UP000515679">
    <property type="component" value="Chromosome"/>
</dbReference>
<dbReference type="SUPFAM" id="SSF88713">
    <property type="entry name" value="Glycoside hydrolase/deacetylase"/>
    <property type="match status" value="1"/>
</dbReference>
<protein>
    <submittedName>
        <fullName evidence="5">Polysaccharide deacetylase family protein</fullName>
    </submittedName>
</protein>
<evidence type="ECO:0000313" key="6">
    <source>
        <dbReference type="Proteomes" id="UP000515679"/>
    </source>
</evidence>
<gene>
    <name evidence="5" type="ORF">FPL14_12510</name>
</gene>
<dbReference type="GO" id="GO:0005975">
    <property type="term" value="P:carbohydrate metabolic process"/>
    <property type="evidence" value="ECO:0007669"/>
    <property type="project" value="InterPro"/>
</dbReference>
<feature type="region of interest" description="Disordered" evidence="3">
    <location>
        <begin position="77"/>
        <end position="115"/>
    </location>
</feature>
<dbReference type="GO" id="GO:0016020">
    <property type="term" value="C:membrane"/>
    <property type="evidence" value="ECO:0007669"/>
    <property type="project" value="TreeGrafter"/>
</dbReference>
<evidence type="ECO:0000259" key="4">
    <source>
        <dbReference type="PROSITE" id="PS51677"/>
    </source>
</evidence>
<keyword evidence="2" id="KW-0378">Hydrolase</keyword>
<dbReference type="EMBL" id="CP041969">
    <property type="protein sequence ID" value="QMV41917.1"/>
    <property type="molecule type" value="Genomic_DNA"/>
</dbReference>
<evidence type="ECO:0000256" key="1">
    <source>
        <dbReference type="ARBA" id="ARBA00022723"/>
    </source>
</evidence>
<dbReference type="GO" id="GO:0016810">
    <property type="term" value="F:hydrolase activity, acting on carbon-nitrogen (but not peptide) bonds"/>
    <property type="evidence" value="ECO:0007669"/>
    <property type="project" value="InterPro"/>
</dbReference>
<dbReference type="InterPro" id="IPR011330">
    <property type="entry name" value="Glyco_hydro/deAcase_b/a-brl"/>
</dbReference>
<reference evidence="5 6" key="1">
    <citation type="submission" date="2019-07" db="EMBL/GenBank/DDBJ databases">
        <authorList>
            <person name="Kim J.K."/>
            <person name="Cheong H.-M."/>
            <person name="Choi Y."/>
            <person name="Hwang K.J."/>
            <person name="Lee S."/>
            <person name="Choi C."/>
        </authorList>
    </citation>
    <scope>NUCLEOTIDE SEQUENCE [LARGE SCALE GENOMIC DNA]</scope>
    <source>
        <strain evidence="5 6">KS 22</strain>
    </source>
</reference>
<dbReference type="InterPro" id="IPR002509">
    <property type="entry name" value="NODB_dom"/>
</dbReference>
<dbReference type="AlphaFoldDB" id="A0A7G5BY83"/>
<feature type="compositionally biased region" description="Low complexity" evidence="3">
    <location>
        <begin position="77"/>
        <end position="101"/>
    </location>
</feature>
<dbReference type="PANTHER" id="PTHR10587">
    <property type="entry name" value="GLYCOSYL TRANSFERASE-RELATED"/>
    <property type="match status" value="1"/>
</dbReference>
<proteinExistence type="predicted"/>
<evidence type="ECO:0000313" key="5">
    <source>
        <dbReference type="EMBL" id="QMV41917.1"/>
    </source>
</evidence>
<feature type="domain" description="NodB homology" evidence="4">
    <location>
        <begin position="119"/>
        <end position="302"/>
    </location>
</feature>